<proteinExistence type="inferred from homology"/>
<evidence type="ECO:0000256" key="5">
    <source>
        <dbReference type="SAM" id="Phobius"/>
    </source>
</evidence>
<dbReference type="SUPFAM" id="SSF53901">
    <property type="entry name" value="Thiolase-like"/>
    <property type="match status" value="2"/>
</dbReference>
<evidence type="ECO:0000259" key="7">
    <source>
        <dbReference type="Pfam" id="PF02797"/>
    </source>
</evidence>
<dbReference type="InterPro" id="IPR012328">
    <property type="entry name" value="Chalcone/stilbene_synt_C"/>
</dbReference>
<comment type="caution">
    <text evidence="8">The sequence shown here is derived from an EMBL/GenBank/DDBJ whole genome shotgun (WGS) entry which is preliminary data.</text>
</comment>
<dbReference type="InterPro" id="IPR011141">
    <property type="entry name" value="Polyketide_synthase_type-III"/>
</dbReference>
<feature type="transmembrane region" description="Helical" evidence="5">
    <location>
        <begin position="25"/>
        <end position="47"/>
    </location>
</feature>
<dbReference type="PIRSF" id="PIRSF000451">
    <property type="entry name" value="PKS_III"/>
    <property type="match status" value="1"/>
</dbReference>
<keyword evidence="5" id="KW-0812">Transmembrane</keyword>
<dbReference type="PANTHER" id="PTHR11877">
    <property type="entry name" value="HYDROXYMETHYLGLUTARYL-COA SYNTHASE"/>
    <property type="match status" value="1"/>
</dbReference>
<evidence type="ECO:0000313" key="8">
    <source>
        <dbReference type="EMBL" id="EMT54341.1"/>
    </source>
</evidence>
<evidence type="ECO:0000256" key="1">
    <source>
        <dbReference type="ARBA" id="ARBA00005531"/>
    </source>
</evidence>
<dbReference type="Proteomes" id="UP000012081">
    <property type="component" value="Unassembled WGS sequence"/>
</dbReference>
<dbReference type="Gene3D" id="3.40.47.10">
    <property type="match status" value="2"/>
</dbReference>
<dbReference type="GO" id="GO:0016747">
    <property type="term" value="F:acyltransferase activity, transferring groups other than amino-acyl groups"/>
    <property type="evidence" value="ECO:0007669"/>
    <property type="project" value="InterPro"/>
</dbReference>
<dbReference type="CDD" id="cd00831">
    <property type="entry name" value="CHS_like"/>
    <property type="match status" value="1"/>
</dbReference>
<evidence type="ECO:0000256" key="3">
    <source>
        <dbReference type="ARBA" id="ARBA00023315"/>
    </source>
</evidence>
<feature type="domain" description="Chalcone/stilbene synthase C-terminal" evidence="7">
    <location>
        <begin position="291"/>
        <end position="415"/>
    </location>
</feature>
<dbReference type="InterPro" id="IPR016039">
    <property type="entry name" value="Thiolase-like"/>
</dbReference>
<reference evidence="8 9" key="1">
    <citation type="submission" date="2013-03" db="EMBL/GenBank/DDBJ databases">
        <title>Assembly of a new bacterial strain Brevibacillus borstelensis AK1.</title>
        <authorList>
            <person name="Rajan I."/>
            <person name="PoliReddy D."/>
            <person name="Sugumar T."/>
            <person name="Rathinam K."/>
            <person name="Alqarawi S."/>
            <person name="Khalil A.B."/>
            <person name="Sivakumar N."/>
        </authorList>
    </citation>
    <scope>NUCLEOTIDE SEQUENCE [LARGE SCALE GENOMIC DNA]</scope>
    <source>
        <strain evidence="8 9">AK1</strain>
    </source>
</reference>
<accession>M8E4X3</accession>
<dbReference type="AlphaFoldDB" id="M8E4X3"/>
<dbReference type="GO" id="GO:0030639">
    <property type="term" value="P:polyketide biosynthetic process"/>
    <property type="evidence" value="ECO:0007669"/>
    <property type="project" value="TreeGrafter"/>
</dbReference>
<keyword evidence="2" id="KW-0808">Transferase</keyword>
<dbReference type="Pfam" id="PF02797">
    <property type="entry name" value="Chal_sti_synt_C"/>
    <property type="match status" value="1"/>
</dbReference>
<evidence type="ECO:0000313" key="9">
    <source>
        <dbReference type="Proteomes" id="UP000012081"/>
    </source>
</evidence>
<evidence type="ECO:0000256" key="4">
    <source>
        <dbReference type="PIRSR" id="PIRSR000451-1"/>
    </source>
</evidence>
<evidence type="ECO:0000259" key="6">
    <source>
        <dbReference type="Pfam" id="PF00195"/>
    </source>
</evidence>
<dbReference type="InterPro" id="IPR001099">
    <property type="entry name" value="Chalcone/stilbene_synt_N"/>
</dbReference>
<keyword evidence="5" id="KW-1133">Transmembrane helix</keyword>
<dbReference type="STRING" id="1300222.I532_02005"/>
<keyword evidence="5" id="KW-0472">Membrane</keyword>
<dbReference type="PANTHER" id="PTHR11877:SF99">
    <property type="entry name" value="1,3,6,8-TETRAHYDROXYNAPHTHALENE SYNTHASE"/>
    <property type="match status" value="1"/>
</dbReference>
<comment type="similarity">
    <text evidence="1">Belongs to the thiolase-like superfamily. Chalcone/stilbene synthases family.</text>
</comment>
<gene>
    <name evidence="8" type="ORF">I532_02005</name>
</gene>
<evidence type="ECO:0000256" key="2">
    <source>
        <dbReference type="ARBA" id="ARBA00022679"/>
    </source>
</evidence>
<keyword evidence="9" id="KW-1185">Reference proteome</keyword>
<feature type="active site" description="Acyl-thioester intermediate" evidence="4">
    <location>
        <position position="200"/>
    </location>
</feature>
<keyword evidence="3" id="KW-0012">Acyltransferase</keyword>
<protein>
    <submittedName>
        <fullName evidence="8">Naringenin-chalcone synthase</fullName>
    </submittedName>
</protein>
<dbReference type="Pfam" id="PF00195">
    <property type="entry name" value="Chal_sti_synt_N"/>
    <property type="match status" value="1"/>
</dbReference>
<dbReference type="PATRIC" id="fig|1300222.3.peg.410"/>
<dbReference type="EMBL" id="APBN01000001">
    <property type="protein sequence ID" value="EMT54341.1"/>
    <property type="molecule type" value="Genomic_DNA"/>
</dbReference>
<sequence>MLLEQIGTYLLAESWLRIAKQANVWSLPGFGLFLFCLLPVTNVFLAVGKNGTTYLLEEVSSLARITAAATAVPAYEVTQEASMAFARLLFQDAFPDIDRLISIFSHSRIRKRHFCMPLEWFGQDHSFAEKNRLYIQHAVALGAEAAKRCLENSNCRIDDIDCLVLVSSTGIATPSIDAHLLNRLGLRSDITRIPLWGLGCAGGAMGLARSCEYVNAYPKRRVLLLSVELCGLTFIRQDVSKSNLVATCLFGDGAAAVLIEGDEVVHTGVSDQPQLHFCAARSRTWSDSLDVMGWEVTDPGLKVVFSRDIPTLIHKSMREELESFLAPLGTTVEKLRHFIFHPGGAKVLNAYQQALQLPADSIRFSEEVLRDYGNMSSPTVLFVLEKSLQKPWSKGEQGLLAALGPGFSSEFILLEAR</sequence>
<organism evidence="8 9">
    <name type="scientific">Brevibacillus borstelensis AK1</name>
    <dbReference type="NCBI Taxonomy" id="1300222"/>
    <lineage>
        <taxon>Bacteria</taxon>
        <taxon>Bacillati</taxon>
        <taxon>Bacillota</taxon>
        <taxon>Bacilli</taxon>
        <taxon>Bacillales</taxon>
        <taxon>Paenibacillaceae</taxon>
        <taxon>Brevibacillus</taxon>
    </lineage>
</organism>
<feature type="domain" description="Chalcone/stilbene synthase N-terminal" evidence="6">
    <location>
        <begin position="62"/>
        <end position="262"/>
    </location>
</feature>
<name>M8E4X3_9BACL</name>